<proteinExistence type="predicted"/>
<dbReference type="Proteomes" id="UP000233551">
    <property type="component" value="Unassembled WGS sequence"/>
</dbReference>
<name>A0A2I0IN07_PUNGR</name>
<organism evidence="1 2">
    <name type="scientific">Punica granatum</name>
    <name type="common">Pomegranate</name>
    <dbReference type="NCBI Taxonomy" id="22663"/>
    <lineage>
        <taxon>Eukaryota</taxon>
        <taxon>Viridiplantae</taxon>
        <taxon>Streptophyta</taxon>
        <taxon>Embryophyta</taxon>
        <taxon>Tracheophyta</taxon>
        <taxon>Spermatophyta</taxon>
        <taxon>Magnoliopsida</taxon>
        <taxon>eudicotyledons</taxon>
        <taxon>Gunneridae</taxon>
        <taxon>Pentapetalae</taxon>
        <taxon>rosids</taxon>
        <taxon>malvids</taxon>
        <taxon>Myrtales</taxon>
        <taxon>Lythraceae</taxon>
        <taxon>Punica</taxon>
    </lineage>
</organism>
<reference evidence="1 2" key="1">
    <citation type="submission" date="2017-11" db="EMBL/GenBank/DDBJ databases">
        <title>De-novo sequencing of pomegranate (Punica granatum L.) genome.</title>
        <authorList>
            <person name="Akparov Z."/>
            <person name="Amiraslanov A."/>
            <person name="Hajiyeva S."/>
            <person name="Abbasov M."/>
            <person name="Kaur K."/>
            <person name="Hamwieh A."/>
            <person name="Solovyev V."/>
            <person name="Salamov A."/>
            <person name="Braich B."/>
            <person name="Kosarev P."/>
            <person name="Mahmoud A."/>
            <person name="Hajiyev E."/>
            <person name="Babayeva S."/>
            <person name="Izzatullayeva V."/>
            <person name="Mammadov A."/>
            <person name="Mammadov A."/>
            <person name="Sharifova S."/>
            <person name="Ojaghi J."/>
            <person name="Eynullazada K."/>
            <person name="Bayramov B."/>
            <person name="Abdulazimova A."/>
            <person name="Shahmuradov I."/>
        </authorList>
    </citation>
    <scope>NUCLEOTIDE SEQUENCE [LARGE SCALE GENOMIC DNA]</scope>
    <source>
        <strain evidence="2">cv. AG2017</strain>
        <tissue evidence="1">Leaf</tissue>
    </source>
</reference>
<protein>
    <submittedName>
        <fullName evidence="1">Uncharacterized protein</fullName>
    </submittedName>
</protein>
<evidence type="ECO:0000313" key="2">
    <source>
        <dbReference type="Proteomes" id="UP000233551"/>
    </source>
</evidence>
<evidence type="ECO:0000313" key="1">
    <source>
        <dbReference type="EMBL" id="PKI44746.1"/>
    </source>
</evidence>
<keyword evidence="2" id="KW-1185">Reference proteome</keyword>
<comment type="caution">
    <text evidence="1">The sequence shown here is derived from an EMBL/GenBank/DDBJ whole genome shotgun (WGS) entry which is preliminary data.</text>
</comment>
<dbReference type="EMBL" id="PGOL01002825">
    <property type="protein sequence ID" value="PKI44746.1"/>
    <property type="molecule type" value="Genomic_DNA"/>
</dbReference>
<dbReference type="AlphaFoldDB" id="A0A2I0IN07"/>
<accession>A0A2I0IN07</accession>
<feature type="non-terminal residue" evidence="1">
    <location>
        <position position="1"/>
    </location>
</feature>
<gene>
    <name evidence="1" type="ORF">CRG98_034862</name>
</gene>
<sequence length="66" mass="7772">AAADLFIVGFTSFNLRRRAELVDSAEIRLRADRPWREPYMEDMDNGEEDKCAYVHRQGPYRCCSSW</sequence>